<feature type="transmembrane region" description="Helical" evidence="1">
    <location>
        <begin position="79"/>
        <end position="101"/>
    </location>
</feature>
<keyword evidence="1" id="KW-1133">Transmembrane helix</keyword>
<reference evidence="3" key="1">
    <citation type="submission" date="2017-09" db="EMBL/GenBank/DDBJ databases">
        <title>Depth-based differentiation of microbial function through sediment-hosted aquifers and enrichment of novel symbionts in the deep terrestrial subsurface.</title>
        <authorList>
            <person name="Probst A.J."/>
            <person name="Ladd B."/>
            <person name="Jarett J.K."/>
            <person name="Geller-Mcgrath D.E."/>
            <person name="Sieber C.M.K."/>
            <person name="Emerson J.B."/>
            <person name="Anantharaman K."/>
            <person name="Thomas B.C."/>
            <person name="Malmstrom R."/>
            <person name="Stieglmeier M."/>
            <person name="Klingl A."/>
            <person name="Woyke T."/>
            <person name="Ryan C.M."/>
            <person name="Banfield J.F."/>
        </authorList>
    </citation>
    <scope>NUCLEOTIDE SEQUENCE [LARGE SCALE GENOMIC DNA]</scope>
</reference>
<protein>
    <submittedName>
        <fullName evidence="2">Uncharacterized protein</fullName>
    </submittedName>
</protein>
<feature type="transmembrane region" description="Helical" evidence="1">
    <location>
        <begin position="37"/>
        <end position="58"/>
    </location>
</feature>
<gene>
    <name evidence="2" type="ORF">COY67_03000</name>
</gene>
<dbReference type="AlphaFoldDB" id="A0A2M7RBR1"/>
<dbReference type="EMBL" id="PFMC01000071">
    <property type="protein sequence ID" value="PIY94205.1"/>
    <property type="molecule type" value="Genomic_DNA"/>
</dbReference>
<comment type="caution">
    <text evidence="2">The sequence shown here is derived from an EMBL/GenBank/DDBJ whole genome shotgun (WGS) entry which is preliminary data.</text>
</comment>
<keyword evidence="1" id="KW-0812">Transmembrane</keyword>
<organism evidence="2 3">
    <name type="scientific">Candidatus Komeilibacteria bacterium CG_4_10_14_0_8_um_filter_37_78</name>
    <dbReference type="NCBI Taxonomy" id="1974471"/>
    <lineage>
        <taxon>Bacteria</taxon>
        <taxon>Candidatus Komeiliibacteriota</taxon>
    </lineage>
</organism>
<dbReference type="InterPro" id="IPR043993">
    <property type="entry name" value="T4SS_pilin"/>
</dbReference>
<name>A0A2M7RBR1_9BACT</name>
<dbReference type="Pfam" id="PF18895">
    <property type="entry name" value="T4SS_pilin"/>
    <property type="match status" value="1"/>
</dbReference>
<evidence type="ECO:0000256" key="1">
    <source>
        <dbReference type="SAM" id="Phobius"/>
    </source>
</evidence>
<proteinExistence type="predicted"/>
<dbReference type="Proteomes" id="UP000228689">
    <property type="component" value="Unassembled WGS sequence"/>
</dbReference>
<keyword evidence="1" id="KW-0472">Membrane</keyword>
<evidence type="ECO:0000313" key="2">
    <source>
        <dbReference type="EMBL" id="PIY94205.1"/>
    </source>
</evidence>
<accession>A0A2M7RBR1</accession>
<sequence>MGKKILLIILFLLIIAIPVLAVEIDNPIGTKDPQQLAGMIIKAVLGLVGIIALLYFILGGFQWMTAAGNLDKVKKGRDTLIWATLGILIIFASYSLVNYFFEQVKITT</sequence>
<evidence type="ECO:0000313" key="3">
    <source>
        <dbReference type="Proteomes" id="UP000228689"/>
    </source>
</evidence>